<feature type="compositionally biased region" description="Polar residues" evidence="1">
    <location>
        <begin position="81"/>
        <end position="103"/>
    </location>
</feature>
<feature type="compositionally biased region" description="Low complexity" evidence="1">
    <location>
        <begin position="51"/>
        <end position="61"/>
    </location>
</feature>
<dbReference type="Proteomes" id="UP001055439">
    <property type="component" value="Chromosome 10"/>
</dbReference>
<keyword evidence="3" id="KW-1185">Reference proteome</keyword>
<feature type="region of interest" description="Disordered" evidence="1">
    <location>
        <begin position="1"/>
        <end position="106"/>
    </location>
</feature>
<reference evidence="2" key="1">
    <citation type="submission" date="2022-05" db="EMBL/GenBank/DDBJ databases">
        <title>The Musa troglodytarum L. genome provides insights into the mechanism of non-climacteric behaviour and enrichment of carotenoids.</title>
        <authorList>
            <person name="Wang J."/>
        </authorList>
    </citation>
    <scope>NUCLEOTIDE SEQUENCE</scope>
    <source>
        <tissue evidence="2">Leaf</tissue>
    </source>
</reference>
<organism evidence="2 3">
    <name type="scientific">Musa troglodytarum</name>
    <name type="common">fe'i banana</name>
    <dbReference type="NCBI Taxonomy" id="320322"/>
    <lineage>
        <taxon>Eukaryota</taxon>
        <taxon>Viridiplantae</taxon>
        <taxon>Streptophyta</taxon>
        <taxon>Embryophyta</taxon>
        <taxon>Tracheophyta</taxon>
        <taxon>Spermatophyta</taxon>
        <taxon>Magnoliopsida</taxon>
        <taxon>Liliopsida</taxon>
        <taxon>Zingiberales</taxon>
        <taxon>Musaceae</taxon>
        <taxon>Musa</taxon>
    </lineage>
</organism>
<gene>
    <name evidence="2" type="ORF">MUK42_02786</name>
</gene>
<dbReference type="EMBL" id="CP097503">
    <property type="protein sequence ID" value="URD80408.1"/>
    <property type="molecule type" value="Genomic_DNA"/>
</dbReference>
<name>A0A9E7ENL8_9LILI</name>
<protein>
    <submittedName>
        <fullName evidence="2">Peptidoglycan binding domain</fullName>
    </submittedName>
</protein>
<evidence type="ECO:0000313" key="2">
    <source>
        <dbReference type="EMBL" id="URD80408.1"/>
    </source>
</evidence>
<sequence length="123" mass="13066">MIEDEEGEDGGGKEEYSGRSGGLPHPMHARTHARTKQKDNHNVHTFSPHPMAAVMARAMAATRPKSLSSCANGDDGAPSPISLNASSQLSGASTAALRNTTASRYRPAPMFRMATLRWSMAAS</sequence>
<evidence type="ECO:0000256" key="1">
    <source>
        <dbReference type="SAM" id="MobiDB-lite"/>
    </source>
</evidence>
<accession>A0A9E7ENL8</accession>
<dbReference type="AlphaFoldDB" id="A0A9E7ENL8"/>
<proteinExistence type="predicted"/>
<evidence type="ECO:0000313" key="3">
    <source>
        <dbReference type="Proteomes" id="UP001055439"/>
    </source>
</evidence>